<dbReference type="KEGG" id="zju:107435766"/>
<protein>
    <submittedName>
        <fullName evidence="3">Uncharacterized protein LOC107435766</fullName>
    </submittedName>
</protein>
<dbReference type="RefSeq" id="XP_015902879.1">
    <property type="nucleotide sequence ID" value="XM_016047393.1"/>
</dbReference>
<sequence>MGNCRSCQSTSIAISSNVKLILQDGQLQEFSHPVKVSQVLQNYSSPSCFICDSDDMEVGEFVCALNGDEELQVGQLYFVLPLKLLKSPFQAKDMAALAVKASLAIEGRCCRRPLKGADPLVFNTKMDAKKGRSSVDIEHIRRGGSSAGGHGGGVVRERKRTGGGRGHGFITTLSVIVE</sequence>
<gene>
    <name evidence="3" type="primary">LOC107435766</name>
</gene>
<organism evidence="2 3">
    <name type="scientific">Ziziphus jujuba</name>
    <name type="common">Chinese jujube</name>
    <name type="synonym">Ziziphus sativa</name>
    <dbReference type="NCBI Taxonomy" id="326968"/>
    <lineage>
        <taxon>Eukaryota</taxon>
        <taxon>Viridiplantae</taxon>
        <taxon>Streptophyta</taxon>
        <taxon>Embryophyta</taxon>
        <taxon>Tracheophyta</taxon>
        <taxon>Spermatophyta</taxon>
        <taxon>Magnoliopsida</taxon>
        <taxon>eudicotyledons</taxon>
        <taxon>Gunneridae</taxon>
        <taxon>Pentapetalae</taxon>
        <taxon>rosids</taxon>
        <taxon>fabids</taxon>
        <taxon>Rosales</taxon>
        <taxon>Rhamnaceae</taxon>
        <taxon>Paliureae</taxon>
        <taxon>Ziziphus</taxon>
    </lineage>
</organism>
<dbReference type="InterPro" id="IPR025322">
    <property type="entry name" value="PADRE_dom"/>
</dbReference>
<evidence type="ECO:0000313" key="2">
    <source>
        <dbReference type="Proteomes" id="UP001652623"/>
    </source>
</evidence>
<dbReference type="AlphaFoldDB" id="A0A6P6FLN3"/>
<dbReference type="GeneID" id="107435766"/>
<dbReference type="Proteomes" id="UP001652623">
    <property type="component" value="Chromosome 9"/>
</dbReference>
<dbReference type="Pfam" id="PF14009">
    <property type="entry name" value="PADRE"/>
    <property type="match status" value="1"/>
</dbReference>
<feature type="region of interest" description="Disordered" evidence="1">
    <location>
        <begin position="141"/>
        <end position="166"/>
    </location>
</feature>
<accession>A0A6P6FLN3</accession>
<feature type="compositionally biased region" description="Gly residues" evidence="1">
    <location>
        <begin position="145"/>
        <end position="154"/>
    </location>
</feature>
<name>A0A6P6FLN3_ZIZJJ</name>
<evidence type="ECO:0000313" key="3">
    <source>
        <dbReference type="RefSeq" id="XP_015902879.1"/>
    </source>
</evidence>
<keyword evidence="2" id="KW-1185">Reference proteome</keyword>
<evidence type="ECO:0000256" key="1">
    <source>
        <dbReference type="SAM" id="MobiDB-lite"/>
    </source>
</evidence>
<proteinExistence type="predicted"/>
<dbReference type="PANTHER" id="PTHR33052">
    <property type="entry name" value="DUF4228 DOMAIN PROTEIN-RELATED"/>
    <property type="match status" value="1"/>
</dbReference>
<reference evidence="3" key="1">
    <citation type="submission" date="2025-08" db="UniProtKB">
        <authorList>
            <consortium name="RefSeq"/>
        </authorList>
    </citation>
    <scope>IDENTIFICATION</scope>
    <source>
        <tissue evidence="3">Seedling</tissue>
    </source>
</reference>